<dbReference type="InterPro" id="IPR051821">
    <property type="entry name" value="Asp/Asn_beta-hydroxylase"/>
</dbReference>
<comment type="similarity">
    <text evidence="1">Belongs to the aspartyl/asparaginyl beta-hydroxylase family.</text>
</comment>
<evidence type="ECO:0000256" key="2">
    <source>
        <dbReference type="ARBA" id="ARBA00022964"/>
    </source>
</evidence>
<gene>
    <name evidence="5" type="ORF">MIT9_P1283</name>
</gene>
<dbReference type="SUPFAM" id="SSF51197">
    <property type="entry name" value="Clavaminate synthase-like"/>
    <property type="match status" value="1"/>
</dbReference>
<name>A0AAU9C3E4_9GAMM</name>
<accession>A0AAU9C3E4</accession>
<reference evidence="6" key="1">
    <citation type="journal article" date="2024" name="Int. J. Syst. Evol. Microbiol.">
        <title>Methylomarinovum tepidoasis sp. nov., a moderately thermophilic methanotroph of the family Methylothermaceae isolated from a deep-sea hydrothermal field.</title>
        <authorList>
            <person name="Hirayama H."/>
            <person name="Takaki Y."/>
            <person name="Abe M."/>
            <person name="Miyazaki M."/>
            <person name="Uematsu K."/>
            <person name="Matsui Y."/>
            <person name="Takai K."/>
        </authorList>
    </citation>
    <scope>NUCLEOTIDE SEQUENCE [LARGE SCALE GENOMIC DNA]</scope>
    <source>
        <strain evidence="6">IT-9</strain>
    </source>
</reference>
<keyword evidence="6" id="KW-1185">Reference proteome</keyword>
<evidence type="ECO:0000313" key="5">
    <source>
        <dbReference type="EMBL" id="BCX81705.1"/>
    </source>
</evidence>
<dbReference type="InterPro" id="IPR007803">
    <property type="entry name" value="Asp/Arg/Pro-Hydrxlase"/>
</dbReference>
<dbReference type="PANTHER" id="PTHR46332:SF5">
    <property type="entry name" value="ASPARTATE BETA-HYDROXYLASE DOMAIN CONTAINING 2"/>
    <property type="match status" value="1"/>
</dbReference>
<dbReference type="EC" id="1.14.11.58" evidence="5"/>
<dbReference type="GO" id="GO:0016020">
    <property type="term" value="C:membrane"/>
    <property type="evidence" value="ECO:0007669"/>
    <property type="project" value="TreeGrafter"/>
</dbReference>
<keyword evidence="3 5" id="KW-0560">Oxidoreductase</keyword>
<dbReference type="AlphaFoldDB" id="A0AAU9C3E4"/>
<dbReference type="InterPro" id="IPR027443">
    <property type="entry name" value="IPNS-like_sf"/>
</dbReference>
<evidence type="ECO:0000259" key="4">
    <source>
        <dbReference type="Pfam" id="PF05118"/>
    </source>
</evidence>
<dbReference type="RefSeq" id="WP_317706617.1">
    <property type="nucleotide sequence ID" value="NZ_AP024714.1"/>
</dbReference>
<keyword evidence="2" id="KW-0223">Dioxygenase</keyword>
<sequence length="259" mass="30313">MERLQQIKRRAIIKTGKFLTRTVDRILAAQSLIGDAPAFDPAQFDWVRILEQNYEPIRREAEQLLKERALIPAFHEVSPDQKRISKGDHWKTHILYGFGRRIETNCRRCPETARVLEQIPDMMTAWFSIIDPGYHIPPHRGPSKSFVVCHLGLIIPRERDKCYLRVADRKLHWEEGKCFVFDDTFDHEVRNDTDETRVVLLVHVARPMKPLGQWVSRAMLALIKASPYFKDGVRNMRKWEDRYAAALKRMENQPVATDA</sequence>
<dbReference type="EMBL" id="AP024714">
    <property type="protein sequence ID" value="BCX81705.1"/>
    <property type="molecule type" value="Genomic_DNA"/>
</dbReference>
<evidence type="ECO:0000256" key="3">
    <source>
        <dbReference type="ARBA" id="ARBA00023002"/>
    </source>
</evidence>
<dbReference type="PANTHER" id="PTHR46332">
    <property type="entry name" value="ASPARTATE BETA-HYDROXYLASE DOMAIN-CONTAINING PROTEIN 2"/>
    <property type="match status" value="1"/>
</dbReference>
<dbReference type="GO" id="GO:0051213">
    <property type="term" value="F:dioxygenase activity"/>
    <property type="evidence" value="ECO:0007669"/>
    <property type="project" value="UniProtKB-KW"/>
</dbReference>
<evidence type="ECO:0000313" key="6">
    <source>
        <dbReference type="Proteomes" id="UP001321825"/>
    </source>
</evidence>
<dbReference type="KEGG" id="mcau:MIT9_P1283"/>
<dbReference type="Pfam" id="PF05118">
    <property type="entry name" value="Asp_Arg_Hydrox"/>
    <property type="match status" value="1"/>
</dbReference>
<evidence type="ECO:0000256" key="1">
    <source>
        <dbReference type="ARBA" id="ARBA00007730"/>
    </source>
</evidence>
<protein>
    <submittedName>
        <fullName evidence="5">Ornithine lipid ester-linked acyl 2-hydroxylase</fullName>
        <ecNumber evidence="5">1.14.11.58</ecNumber>
    </submittedName>
</protein>
<proteinExistence type="inferred from homology"/>
<feature type="domain" description="Aspartyl/asparaginy/proline hydroxylase" evidence="4">
    <location>
        <begin position="51"/>
        <end position="207"/>
    </location>
</feature>
<dbReference type="Gene3D" id="2.60.120.330">
    <property type="entry name" value="B-lactam Antibiotic, Isopenicillin N Synthase, Chain"/>
    <property type="match status" value="1"/>
</dbReference>
<dbReference type="Proteomes" id="UP001321825">
    <property type="component" value="Chromosome"/>
</dbReference>
<organism evidence="5 6">
    <name type="scientific">Methylomarinovum caldicuralii</name>
    <dbReference type="NCBI Taxonomy" id="438856"/>
    <lineage>
        <taxon>Bacteria</taxon>
        <taxon>Pseudomonadati</taxon>
        <taxon>Pseudomonadota</taxon>
        <taxon>Gammaproteobacteria</taxon>
        <taxon>Methylococcales</taxon>
        <taxon>Methylothermaceae</taxon>
        <taxon>Methylomarinovum</taxon>
    </lineage>
</organism>